<reference evidence="3 4" key="1">
    <citation type="submission" date="2016-06" db="EMBL/GenBank/DDBJ databases">
        <title>Complete genome sequence of a saline-alkali tolerant type strain Dietzia timorensis ID05-A0528T.</title>
        <authorList>
            <person name="Wu X."/>
        </authorList>
    </citation>
    <scope>NUCLEOTIDE SEQUENCE [LARGE SCALE GENOMIC DNA]</scope>
    <source>
        <strain evidence="3 4">ID05-A0528</strain>
    </source>
</reference>
<gene>
    <name evidence="3" type="ORF">BJL86_0567</name>
</gene>
<feature type="transmembrane region" description="Helical" evidence="2">
    <location>
        <begin position="57"/>
        <end position="75"/>
    </location>
</feature>
<keyword evidence="2" id="KW-0812">Transmembrane</keyword>
<dbReference type="InterPro" id="IPR025338">
    <property type="entry name" value="DUF4244"/>
</dbReference>
<evidence type="ECO:0000313" key="4">
    <source>
        <dbReference type="Proteomes" id="UP000186104"/>
    </source>
</evidence>
<feature type="compositionally biased region" description="Low complexity" evidence="1">
    <location>
        <begin position="1"/>
        <end position="23"/>
    </location>
</feature>
<protein>
    <recommendedName>
        <fullName evidence="5">DUF4244 domain-containing protein</fullName>
    </recommendedName>
</protein>
<dbReference type="STRING" id="499555.BJL86_0567"/>
<sequence>MPTTTPTTSVMTSESAATPTRRAPVPPANLRRRLSRAITRRAILAVTGDDGMSTTEYAIGTLSAAAFAALLYVIVSGDTVSGALEDLFERALNTSVG</sequence>
<name>A0A173LL88_9ACTN</name>
<organism evidence="3 4">
    <name type="scientific">Dietzia timorensis</name>
    <dbReference type="NCBI Taxonomy" id="499555"/>
    <lineage>
        <taxon>Bacteria</taxon>
        <taxon>Bacillati</taxon>
        <taxon>Actinomycetota</taxon>
        <taxon>Actinomycetes</taxon>
        <taxon>Mycobacteriales</taxon>
        <taxon>Dietziaceae</taxon>
        <taxon>Dietzia</taxon>
    </lineage>
</organism>
<feature type="region of interest" description="Disordered" evidence="1">
    <location>
        <begin position="1"/>
        <end position="26"/>
    </location>
</feature>
<keyword evidence="2" id="KW-1133">Transmembrane helix</keyword>
<evidence type="ECO:0000256" key="1">
    <source>
        <dbReference type="SAM" id="MobiDB-lite"/>
    </source>
</evidence>
<evidence type="ECO:0008006" key="5">
    <source>
        <dbReference type="Google" id="ProtNLM"/>
    </source>
</evidence>
<dbReference type="AlphaFoldDB" id="A0A173LL88"/>
<keyword evidence="4" id="KW-1185">Reference proteome</keyword>
<dbReference type="KEGG" id="dtm:BJL86_0567"/>
<proteinExistence type="predicted"/>
<dbReference type="Pfam" id="PF14029">
    <property type="entry name" value="DUF4244"/>
    <property type="match status" value="1"/>
</dbReference>
<dbReference type="Proteomes" id="UP000186104">
    <property type="component" value="Chromosome"/>
</dbReference>
<evidence type="ECO:0000256" key="2">
    <source>
        <dbReference type="SAM" id="Phobius"/>
    </source>
</evidence>
<dbReference type="EMBL" id="CP015961">
    <property type="protein sequence ID" value="ANI91370.1"/>
    <property type="molecule type" value="Genomic_DNA"/>
</dbReference>
<accession>A0A173LL88</accession>
<evidence type="ECO:0000313" key="3">
    <source>
        <dbReference type="EMBL" id="ANI91370.1"/>
    </source>
</evidence>
<keyword evidence="2" id="KW-0472">Membrane</keyword>